<sequence length="90" mass="10085">MIICTPIKPKLNAESNIRNGLFESKKRQFTNSEVLKITNNFERILGKGGFGTVYHGFIDDTQVAVKLLSPSSIQGYQQFQAEACRDFTLA</sequence>
<feature type="binding site" evidence="1">
    <location>
        <position position="66"/>
    </location>
    <ligand>
        <name>ATP</name>
        <dbReference type="ChEBI" id="CHEBI:30616"/>
    </ligand>
</feature>
<gene>
    <name evidence="2" type="ORF">PanWU01x14_303530</name>
</gene>
<keyword evidence="1" id="KW-0067">ATP-binding</keyword>
<evidence type="ECO:0000313" key="3">
    <source>
        <dbReference type="Proteomes" id="UP000237105"/>
    </source>
</evidence>
<evidence type="ECO:0000256" key="1">
    <source>
        <dbReference type="PROSITE-ProRule" id="PRU10141"/>
    </source>
</evidence>
<reference evidence="3" key="1">
    <citation type="submission" date="2016-06" db="EMBL/GenBank/DDBJ databases">
        <title>Parallel loss of symbiosis genes in relatives of nitrogen-fixing non-legume Parasponia.</title>
        <authorList>
            <person name="Van Velzen R."/>
            <person name="Holmer R."/>
            <person name="Bu F."/>
            <person name="Rutten L."/>
            <person name="Van Zeijl A."/>
            <person name="Liu W."/>
            <person name="Santuari L."/>
            <person name="Cao Q."/>
            <person name="Sharma T."/>
            <person name="Shen D."/>
            <person name="Roswanjaya Y."/>
            <person name="Wardhani T."/>
            <person name="Kalhor M.S."/>
            <person name="Jansen J."/>
            <person name="Van den Hoogen J."/>
            <person name="Gungor B."/>
            <person name="Hartog M."/>
            <person name="Hontelez J."/>
            <person name="Verver J."/>
            <person name="Yang W.-C."/>
            <person name="Schijlen E."/>
            <person name="Repin R."/>
            <person name="Schilthuizen M."/>
            <person name="Schranz E."/>
            <person name="Heidstra R."/>
            <person name="Miyata K."/>
            <person name="Fedorova E."/>
            <person name="Kohlen W."/>
            <person name="Bisseling T."/>
            <person name="Smit S."/>
            <person name="Geurts R."/>
        </authorList>
    </citation>
    <scope>NUCLEOTIDE SEQUENCE [LARGE SCALE GENOMIC DNA]</scope>
    <source>
        <strain evidence="3">cv. WU1-14</strain>
    </source>
</reference>
<keyword evidence="3" id="KW-1185">Reference proteome</keyword>
<dbReference type="GO" id="GO:0005524">
    <property type="term" value="F:ATP binding"/>
    <property type="evidence" value="ECO:0007669"/>
    <property type="project" value="UniProtKB-UniRule"/>
</dbReference>
<dbReference type="OrthoDB" id="1924358at2759"/>
<protein>
    <submittedName>
        <fullName evidence="2">Tyrosine-protein kinase</fullName>
    </submittedName>
</protein>
<organism evidence="2 3">
    <name type="scientific">Parasponia andersonii</name>
    <name type="common">Sponia andersonii</name>
    <dbReference type="NCBI Taxonomy" id="3476"/>
    <lineage>
        <taxon>Eukaryota</taxon>
        <taxon>Viridiplantae</taxon>
        <taxon>Streptophyta</taxon>
        <taxon>Embryophyta</taxon>
        <taxon>Tracheophyta</taxon>
        <taxon>Spermatophyta</taxon>
        <taxon>Magnoliopsida</taxon>
        <taxon>eudicotyledons</taxon>
        <taxon>Gunneridae</taxon>
        <taxon>Pentapetalae</taxon>
        <taxon>rosids</taxon>
        <taxon>fabids</taxon>
        <taxon>Rosales</taxon>
        <taxon>Cannabaceae</taxon>
        <taxon>Parasponia</taxon>
    </lineage>
</organism>
<dbReference type="EMBL" id="JXTB01000459">
    <property type="protein sequence ID" value="PON39653.1"/>
    <property type="molecule type" value="Genomic_DNA"/>
</dbReference>
<keyword evidence="1" id="KW-0547">Nucleotide-binding</keyword>
<proteinExistence type="predicted"/>
<dbReference type="GO" id="GO:0016301">
    <property type="term" value="F:kinase activity"/>
    <property type="evidence" value="ECO:0007669"/>
    <property type="project" value="UniProtKB-KW"/>
</dbReference>
<name>A0A2P5ASY8_PARAD</name>
<dbReference type="PANTHER" id="PTHR45631:SF202">
    <property type="entry name" value="SENESCENCE-INDUCED RECEPTOR-LIKE SERINE_THREONINE-PROTEIN KINASE"/>
    <property type="match status" value="1"/>
</dbReference>
<dbReference type="InterPro" id="IPR017441">
    <property type="entry name" value="Protein_kinase_ATP_BS"/>
</dbReference>
<accession>A0A2P5ASY8</accession>
<dbReference type="PROSITE" id="PS00107">
    <property type="entry name" value="PROTEIN_KINASE_ATP"/>
    <property type="match status" value="1"/>
</dbReference>
<comment type="caution">
    <text evidence="2">The sequence shown here is derived from an EMBL/GenBank/DDBJ whole genome shotgun (WGS) entry which is preliminary data.</text>
</comment>
<dbReference type="STRING" id="3476.A0A2P5ASY8"/>
<dbReference type="SUPFAM" id="SSF56112">
    <property type="entry name" value="Protein kinase-like (PK-like)"/>
    <property type="match status" value="1"/>
</dbReference>
<evidence type="ECO:0000313" key="2">
    <source>
        <dbReference type="EMBL" id="PON39653.1"/>
    </source>
</evidence>
<dbReference type="InterPro" id="IPR011009">
    <property type="entry name" value="Kinase-like_dom_sf"/>
</dbReference>
<dbReference type="Proteomes" id="UP000237105">
    <property type="component" value="Unassembled WGS sequence"/>
</dbReference>
<keyword evidence="2" id="KW-0418">Kinase</keyword>
<dbReference type="AlphaFoldDB" id="A0A2P5ASY8"/>
<dbReference type="Gene3D" id="3.30.200.20">
    <property type="entry name" value="Phosphorylase Kinase, domain 1"/>
    <property type="match status" value="1"/>
</dbReference>
<dbReference type="PANTHER" id="PTHR45631">
    <property type="entry name" value="OS07G0107800 PROTEIN-RELATED"/>
    <property type="match status" value="1"/>
</dbReference>
<keyword evidence="2" id="KW-0808">Transferase</keyword>